<dbReference type="PANTHER" id="PTHR30231">
    <property type="entry name" value="DNA POLYMERASE III SUBUNIT EPSILON"/>
    <property type="match status" value="1"/>
</dbReference>
<dbReference type="Pfam" id="PF00929">
    <property type="entry name" value="RNase_T"/>
    <property type="match status" value="1"/>
</dbReference>
<dbReference type="EC" id="2.7.7.7" evidence="2"/>
<proteinExistence type="predicted"/>
<gene>
    <name evidence="2" type="ORF">J2S04_002102</name>
</gene>
<evidence type="ECO:0000259" key="1">
    <source>
        <dbReference type="SMART" id="SM00479"/>
    </source>
</evidence>
<evidence type="ECO:0000313" key="3">
    <source>
        <dbReference type="Proteomes" id="UP001229209"/>
    </source>
</evidence>
<reference evidence="2 3" key="1">
    <citation type="submission" date="2023-07" db="EMBL/GenBank/DDBJ databases">
        <title>Genomic Encyclopedia of Type Strains, Phase IV (KMG-IV): sequencing the most valuable type-strain genomes for metagenomic binning, comparative biology and taxonomic classification.</title>
        <authorList>
            <person name="Goeker M."/>
        </authorList>
    </citation>
    <scope>NUCLEOTIDE SEQUENCE [LARGE SCALE GENOMIC DNA]</scope>
    <source>
        <strain evidence="2 3">DSM 25924</strain>
    </source>
</reference>
<dbReference type="EMBL" id="JAURUO010000011">
    <property type="protein sequence ID" value="MDP9729133.1"/>
    <property type="molecule type" value="Genomic_DNA"/>
</dbReference>
<keyword evidence="2" id="KW-0808">Transferase</keyword>
<dbReference type="Gene3D" id="3.30.420.10">
    <property type="entry name" value="Ribonuclease H-like superfamily/Ribonuclease H"/>
    <property type="match status" value="1"/>
</dbReference>
<comment type="caution">
    <text evidence="2">The sequence shown here is derived from an EMBL/GenBank/DDBJ whole genome shotgun (WGS) entry which is preliminary data.</text>
</comment>
<dbReference type="InterPro" id="IPR013520">
    <property type="entry name" value="Ribonucl_H"/>
</dbReference>
<organism evidence="2 3">
    <name type="scientific">Alicyclobacillus tolerans</name>
    <dbReference type="NCBI Taxonomy" id="90970"/>
    <lineage>
        <taxon>Bacteria</taxon>
        <taxon>Bacillati</taxon>
        <taxon>Bacillota</taxon>
        <taxon>Bacilli</taxon>
        <taxon>Bacillales</taxon>
        <taxon>Alicyclobacillaceae</taxon>
        <taxon>Alicyclobacillus</taxon>
    </lineage>
</organism>
<sequence length="221" mass="24861">MKWFIPRETIHPRDKLLSPAETLEKLWESSLDEAGFLVLDIETSGFSAQNDLILSLAYCVCYGDTIEPVKSALIAHPSYDKVPETIWGLIGLSPSVCQQQGVPITDALHDLLEDSVSKIWVAHHIRHEMAFLQKAVREIWKQRLRPITIDTAVVAQALFRLPQAPLLEQTCQLLGVTVSNRHRADEDVRMTSAVWQKELQLCKRIGLRTVGDLVDWSADGA</sequence>
<dbReference type="SUPFAM" id="SSF53098">
    <property type="entry name" value="Ribonuclease H-like"/>
    <property type="match status" value="1"/>
</dbReference>
<keyword evidence="2" id="KW-0548">Nucleotidyltransferase</keyword>
<feature type="domain" description="Exonuclease" evidence="1">
    <location>
        <begin position="35"/>
        <end position="204"/>
    </location>
</feature>
<dbReference type="RefSeq" id="WP_306954850.1">
    <property type="nucleotide sequence ID" value="NZ_JAURUO010000011.1"/>
</dbReference>
<dbReference type="PANTHER" id="PTHR30231:SF41">
    <property type="entry name" value="DNA POLYMERASE III SUBUNIT EPSILON"/>
    <property type="match status" value="1"/>
</dbReference>
<keyword evidence="3" id="KW-1185">Reference proteome</keyword>
<dbReference type="InterPro" id="IPR036397">
    <property type="entry name" value="RNaseH_sf"/>
</dbReference>
<name>A0ABT9LXZ3_9BACL</name>
<accession>A0ABT9LXZ3</accession>
<protein>
    <submittedName>
        <fullName evidence="2">DNA polymerase-3 subunit epsilon</fullName>
        <ecNumber evidence="2">2.7.7.7</ecNumber>
    </submittedName>
</protein>
<dbReference type="GO" id="GO:0003887">
    <property type="term" value="F:DNA-directed DNA polymerase activity"/>
    <property type="evidence" value="ECO:0007669"/>
    <property type="project" value="UniProtKB-EC"/>
</dbReference>
<dbReference type="CDD" id="cd06127">
    <property type="entry name" value="DEDDh"/>
    <property type="match status" value="1"/>
</dbReference>
<evidence type="ECO:0000313" key="2">
    <source>
        <dbReference type="EMBL" id="MDP9729133.1"/>
    </source>
</evidence>
<dbReference type="Proteomes" id="UP001229209">
    <property type="component" value="Unassembled WGS sequence"/>
</dbReference>
<dbReference type="InterPro" id="IPR012337">
    <property type="entry name" value="RNaseH-like_sf"/>
</dbReference>
<dbReference type="SMART" id="SM00479">
    <property type="entry name" value="EXOIII"/>
    <property type="match status" value="1"/>
</dbReference>